<dbReference type="InterPro" id="IPR038765">
    <property type="entry name" value="Papain-like_cys_pep_sf"/>
</dbReference>
<dbReference type="Gene3D" id="2.60.120.260">
    <property type="entry name" value="Galactose-binding domain-like"/>
    <property type="match status" value="2"/>
</dbReference>
<dbReference type="AlphaFoldDB" id="A0A3N4MDP9"/>
<comment type="caution">
    <text evidence="1">The sequence shown here is derived from an EMBL/GenBank/DDBJ whole genome shotgun (WGS) entry which is preliminary data.</text>
</comment>
<dbReference type="OrthoDB" id="679512at2"/>
<gene>
    <name evidence="1" type="ORF">EG028_25370</name>
</gene>
<dbReference type="SUPFAM" id="SSF49785">
    <property type="entry name" value="Galactose-binding domain-like"/>
    <property type="match status" value="1"/>
</dbReference>
<evidence type="ECO:0008006" key="3">
    <source>
        <dbReference type="Google" id="ProtNLM"/>
    </source>
</evidence>
<dbReference type="EMBL" id="RMBX01000016">
    <property type="protein sequence ID" value="RPD38230.1"/>
    <property type="molecule type" value="Genomic_DNA"/>
</dbReference>
<protein>
    <recommendedName>
        <fullName evidence="3">Discoidin domain-containing protein</fullName>
    </recommendedName>
</protein>
<evidence type="ECO:0000313" key="2">
    <source>
        <dbReference type="Proteomes" id="UP000279089"/>
    </source>
</evidence>
<dbReference type="PANTHER" id="PTHR35532">
    <property type="entry name" value="SIMILAR TO POLYHYDROXYALKANOATE DEPOLYMERASE"/>
    <property type="match status" value="1"/>
</dbReference>
<sequence length="646" mass="73420">MRYLVTLFLVTLLLPSCHQRPANVSAVLDKAGGNRAELEKVIEHCKDDPDKLKAAYFLIGNMDGHYTLTGDEMKHYAGIFTVLDSLHRHKIPVPITSPILAQAWDSLVKTGGAPKKGDMQQQPDHLALKADFLIQHIDSSVQVWKTSPWCKGLSVEAFCEYILPYRAATEAPEPVHERMRARFAALRDTCKARNRYDFTEQFNLQARAFMGVSNMMRLYPFDISISQMEKGRRGSCEHLAQFEMMALRANGIPAAIDYVPMWGDLNRGHTWNVVLKEDGTTYPFDATALIFGGIYTYPYRFCKVYRRMFAAQPRTIPPRQEVPESLVDIHDMDVTELYNQVSDLDIPLTRKFDLPREYAILCTFRTTSWGAQAYGPIRNGRATFQKMGRNLLYIVMYYHQGTFYPATNPFILDKNGQLRYVQLSGQTLAMTLLRKYPCFPFSLNHMKAMTGGRFQGANKADFSDSVNLFTVTQVPEKIESADVTTAQPFRYVRFIPAAKVRANIAELQFIGKDGLPLKGKVTGFPDVSQEETGTALVNAFDGDVGTYFSGMQDGVCWAGLDLGQPRQLTRIRYCPRSDTNFILEGDEYELRYWDGARWTIAGKQVATDQQVVFQQVPAGAVYILHNLTRGNEERIFTYENGRQVWW</sequence>
<dbReference type="Proteomes" id="UP000279089">
    <property type="component" value="Unassembled WGS sequence"/>
</dbReference>
<name>A0A3N4MDP9_9BACT</name>
<accession>A0A3N4MDP9</accession>
<dbReference type="RefSeq" id="WP_120519105.1">
    <property type="nucleotide sequence ID" value="NZ_QXZY01000016.1"/>
</dbReference>
<organism evidence="1 2">
    <name type="scientific">Chitinophaga barathri</name>
    <dbReference type="NCBI Taxonomy" id="1647451"/>
    <lineage>
        <taxon>Bacteria</taxon>
        <taxon>Pseudomonadati</taxon>
        <taxon>Bacteroidota</taxon>
        <taxon>Chitinophagia</taxon>
        <taxon>Chitinophagales</taxon>
        <taxon>Chitinophagaceae</taxon>
        <taxon>Chitinophaga</taxon>
    </lineage>
</organism>
<reference evidence="2" key="1">
    <citation type="submission" date="2018-11" db="EMBL/GenBank/DDBJ databases">
        <title>Chitinophaga lutea sp.nov., isolate from arsenic contaminated soil.</title>
        <authorList>
            <person name="Zong Y."/>
        </authorList>
    </citation>
    <scope>NUCLEOTIDE SEQUENCE [LARGE SCALE GENOMIC DNA]</scope>
    <source>
        <strain evidence="2">YLT18</strain>
    </source>
</reference>
<dbReference type="SUPFAM" id="SSF54001">
    <property type="entry name" value="Cysteine proteinases"/>
    <property type="match status" value="1"/>
</dbReference>
<keyword evidence="2" id="KW-1185">Reference proteome</keyword>
<proteinExistence type="predicted"/>
<dbReference type="InterPro" id="IPR008979">
    <property type="entry name" value="Galactose-bd-like_sf"/>
</dbReference>
<evidence type="ECO:0000313" key="1">
    <source>
        <dbReference type="EMBL" id="RPD38230.1"/>
    </source>
</evidence>
<dbReference type="PANTHER" id="PTHR35532:SF5">
    <property type="entry name" value="CARBOHYDRATE-BINDING DOMAIN-CONTAINING PROTEIN"/>
    <property type="match status" value="1"/>
</dbReference>